<dbReference type="GO" id="GO:0032299">
    <property type="term" value="C:ribonuclease H2 complex"/>
    <property type="evidence" value="ECO:0007669"/>
    <property type="project" value="InterPro"/>
</dbReference>
<dbReference type="InterPro" id="IPR041195">
    <property type="entry name" value="Rnh202_N"/>
</dbReference>
<evidence type="ECO:0000259" key="10">
    <source>
        <dbReference type="Pfam" id="PF17745"/>
    </source>
</evidence>
<evidence type="ECO:0000256" key="3">
    <source>
        <dbReference type="ARBA" id="ARBA00011277"/>
    </source>
</evidence>
<dbReference type="Pfam" id="PF09468">
    <property type="entry name" value="RNase_H2-Ydr279"/>
    <property type="match status" value="1"/>
</dbReference>
<evidence type="ECO:0000313" key="12">
    <source>
        <dbReference type="Proteomes" id="UP000838878"/>
    </source>
</evidence>
<evidence type="ECO:0000256" key="5">
    <source>
        <dbReference type="ARBA" id="ARBA00023242"/>
    </source>
</evidence>
<comment type="subunit">
    <text evidence="3">The RNase H2 complex is a heterotrimer composed of the catalytic subunit RNASEH2A and the non-catalytic subunits RNASEH2B and RNASEH2C.</text>
</comment>
<feature type="coiled-coil region" evidence="8">
    <location>
        <begin position="242"/>
        <end position="269"/>
    </location>
</feature>
<dbReference type="GO" id="GO:0005654">
    <property type="term" value="C:nucleoplasm"/>
    <property type="evidence" value="ECO:0007669"/>
    <property type="project" value="TreeGrafter"/>
</dbReference>
<feature type="domain" description="Rnh202 triple barrel" evidence="10">
    <location>
        <begin position="37"/>
        <end position="97"/>
    </location>
</feature>
<name>A0A8J9Y8C3_9NEOP</name>
<reference evidence="11" key="1">
    <citation type="submission" date="2021-12" db="EMBL/GenBank/DDBJ databases">
        <authorList>
            <person name="Martin H S."/>
        </authorList>
    </citation>
    <scope>NUCLEOTIDE SEQUENCE</scope>
</reference>
<dbReference type="CDD" id="cd09270">
    <property type="entry name" value="RNase_H2-B"/>
    <property type="match status" value="1"/>
</dbReference>
<feature type="non-terminal residue" evidence="11">
    <location>
        <position position="307"/>
    </location>
</feature>
<organism evidence="11 12">
    <name type="scientific">Brenthis ino</name>
    <name type="common">lesser marbled fritillary</name>
    <dbReference type="NCBI Taxonomy" id="405034"/>
    <lineage>
        <taxon>Eukaryota</taxon>
        <taxon>Metazoa</taxon>
        <taxon>Ecdysozoa</taxon>
        <taxon>Arthropoda</taxon>
        <taxon>Hexapoda</taxon>
        <taxon>Insecta</taxon>
        <taxon>Pterygota</taxon>
        <taxon>Neoptera</taxon>
        <taxon>Endopterygota</taxon>
        <taxon>Lepidoptera</taxon>
        <taxon>Glossata</taxon>
        <taxon>Ditrysia</taxon>
        <taxon>Papilionoidea</taxon>
        <taxon>Nymphalidae</taxon>
        <taxon>Heliconiinae</taxon>
        <taxon>Argynnini</taxon>
        <taxon>Brenthis</taxon>
    </lineage>
</organism>
<evidence type="ECO:0000256" key="8">
    <source>
        <dbReference type="SAM" id="Coils"/>
    </source>
</evidence>
<keyword evidence="8" id="KW-0175">Coiled coil</keyword>
<evidence type="ECO:0000313" key="11">
    <source>
        <dbReference type="EMBL" id="CAH0722799.1"/>
    </source>
</evidence>
<proteinExistence type="inferred from homology"/>
<keyword evidence="5" id="KW-0539">Nucleus</keyword>
<evidence type="ECO:0000256" key="2">
    <source>
        <dbReference type="ARBA" id="ARBA00009823"/>
    </source>
</evidence>
<accession>A0A8J9Y8C3</accession>
<evidence type="ECO:0000256" key="7">
    <source>
        <dbReference type="ARBA" id="ARBA00033464"/>
    </source>
</evidence>
<evidence type="ECO:0000256" key="4">
    <source>
        <dbReference type="ARBA" id="ARBA00019062"/>
    </source>
</evidence>
<dbReference type="EMBL" id="OV170223">
    <property type="protein sequence ID" value="CAH0722799.1"/>
    <property type="molecule type" value="Genomic_DNA"/>
</dbReference>
<dbReference type="Gene3D" id="1.10.20.120">
    <property type="match status" value="1"/>
</dbReference>
<gene>
    <name evidence="11" type="ORF">BINO364_LOCUS8691</name>
</gene>
<evidence type="ECO:0000256" key="6">
    <source>
        <dbReference type="ARBA" id="ARBA00024778"/>
    </source>
</evidence>
<dbReference type="FunFam" id="1.10.20.120:FF:000002">
    <property type="entry name" value="Ribonuclease H2 subunit B"/>
    <property type="match status" value="1"/>
</dbReference>
<dbReference type="InterPro" id="IPR019024">
    <property type="entry name" value="RNase_H2_suB_wHTH"/>
</dbReference>
<dbReference type="Proteomes" id="UP000838878">
    <property type="component" value="Chromosome 3"/>
</dbReference>
<feature type="domain" description="Ribonuclease H2 subunit B wHTH" evidence="9">
    <location>
        <begin position="100"/>
        <end position="218"/>
    </location>
</feature>
<dbReference type="Pfam" id="PF17745">
    <property type="entry name" value="Ydr279_N"/>
    <property type="match status" value="1"/>
</dbReference>
<comment type="similarity">
    <text evidence="2">Belongs to the RNase H2 subunit B family.</text>
</comment>
<protein>
    <recommendedName>
        <fullName evidence="4">Ribonuclease H2 subunit B</fullName>
    </recommendedName>
    <alternativeName>
        <fullName evidence="7">Ribonuclease HI subunit B</fullName>
    </alternativeName>
</protein>
<evidence type="ECO:0000256" key="1">
    <source>
        <dbReference type="ARBA" id="ARBA00004123"/>
    </source>
</evidence>
<dbReference type="InterPro" id="IPR040456">
    <property type="entry name" value="RNase_H2_suB"/>
</dbReference>
<comment type="function">
    <text evidence="6">Non catalytic subunit of RNase H2, an endonuclease that specifically degrades the RNA of RNA:DNA hybrids. Participates in DNA replication, possibly by mediating the removal of lagging-strand Okazaki fragment RNA primers during DNA replication. Mediates the excision of single ribonucleotides from DNA:RNA duplexes.</text>
</comment>
<sequence>MNTRSKNKSLNSEKKEIAKSHIENSWILLTKESVLANSNFSIITLPHPSHGSPTKYCLDEVNHKIYEIITFSEPYRSWFIGETVKSDGSLLLTTPINPLFLVLPRLRNQCKSRAIPLEDLLSEKGFHKIIDFISNLDAIADLKGPEDVRAYKYNEEKSIAWLENKIRRLSKTLKEKSIHVTAGAVSATFICSNVSNENVDEEFYLKYAHGMISQYLEDYFIELLEKQFQFKSELTEHLGNKRKSEAEEIKETNKRIKQENNDNEDVKFNLNTSVSEIKKPKTLTAKEKARQKAANGTKTISAFFSKK</sequence>
<dbReference type="PANTHER" id="PTHR13383">
    <property type="entry name" value="RIBONUCLEASE H2 SUBUNIT B"/>
    <property type="match status" value="1"/>
</dbReference>
<dbReference type="PANTHER" id="PTHR13383:SF11">
    <property type="entry name" value="RIBONUCLEASE H2 SUBUNIT B"/>
    <property type="match status" value="1"/>
</dbReference>
<dbReference type="GO" id="GO:0006401">
    <property type="term" value="P:RNA catabolic process"/>
    <property type="evidence" value="ECO:0007669"/>
    <property type="project" value="TreeGrafter"/>
</dbReference>
<dbReference type="AlphaFoldDB" id="A0A8J9Y8C3"/>
<evidence type="ECO:0000259" key="9">
    <source>
        <dbReference type="Pfam" id="PF09468"/>
    </source>
</evidence>
<comment type="subcellular location">
    <subcellularLocation>
        <location evidence="1">Nucleus</location>
    </subcellularLocation>
</comment>
<dbReference type="Gene3D" id="2.20.25.530">
    <property type="match status" value="1"/>
</dbReference>
<dbReference type="OrthoDB" id="29098at2759"/>
<keyword evidence="12" id="KW-1185">Reference proteome</keyword>